<name>A0A822ZCE8_NELNU</name>
<keyword evidence="2" id="KW-1185">Reference proteome</keyword>
<dbReference type="Proteomes" id="UP000607653">
    <property type="component" value="Unassembled WGS sequence"/>
</dbReference>
<sequence length="64" mass="7805">MLLNRGMKESVGYTENHSPWFCHIINLVFLKFIYLEGGNNFFGKDILQRECKWKIIKLFCFYYF</sequence>
<gene>
    <name evidence="1" type="ORF">HUJ06_013531</name>
</gene>
<proteinExistence type="predicted"/>
<dbReference type="AlphaFoldDB" id="A0A822ZCE8"/>
<organism evidence="1 2">
    <name type="scientific">Nelumbo nucifera</name>
    <name type="common">Sacred lotus</name>
    <dbReference type="NCBI Taxonomy" id="4432"/>
    <lineage>
        <taxon>Eukaryota</taxon>
        <taxon>Viridiplantae</taxon>
        <taxon>Streptophyta</taxon>
        <taxon>Embryophyta</taxon>
        <taxon>Tracheophyta</taxon>
        <taxon>Spermatophyta</taxon>
        <taxon>Magnoliopsida</taxon>
        <taxon>Proteales</taxon>
        <taxon>Nelumbonaceae</taxon>
        <taxon>Nelumbo</taxon>
    </lineage>
</organism>
<evidence type="ECO:0000313" key="2">
    <source>
        <dbReference type="Proteomes" id="UP000607653"/>
    </source>
</evidence>
<evidence type="ECO:0000313" key="1">
    <source>
        <dbReference type="EMBL" id="DAD39208.1"/>
    </source>
</evidence>
<reference evidence="1 2" key="1">
    <citation type="journal article" date="2020" name="Mol. Biol. Evol.">
        <title>Distinct Expression and Methylation Patterns for Genes with Different Fates following a Single Whole-Genome Duplication in Flowering Plants.</title>
        <authorList>
            <person name="Shi T."/>
            <person name="Rahmani R.S."/>
            <person name="Gugger P.F."/>
            <person name="Wang M."/>
            <person name="Li H."/>
            <person name="Zhang Y."/>
            <person name="Li Z."/>
            <person name="Wang Q."/>
            <person name="Van de Peer Y."/>
            <person name="Marchal K."/>
            <person name="Chen J."/>
        </authorList>
    </citation>
    <scope>NUCLEOTIDE SEQUENCE [LARGE SCALE GENOMIC DNA]</scope>
    <source>
        <tissue evidence="1">Leaf</tissue>
    </source>
</reference>
<accession>A0A822ZCE8</accession>
<dbReference type="EMBL" id="DUZY01000005">
    <property type="protein sequence ID" value="DAD39208.1"/>
    <property type="molecule type" value="Genomic_DNA"/>
</dbReference>
<protein>
    <submittedName>
        <fullName evidence="1">Uncharacterized protein</fullName>
    </submittedName>
</protein>
<comment type="caution">
    <text evidence="1">The sequence shown here is derived from an EMBL/GenBank/DDBJ whole genome shotgun (WGS) entry which is preliminary data.</text>
</comment>